<dbReference type="Pfam" id="PF02698">
    <property type="entry name" value="DUF218"/>
    <property type="match status" value="1"/>
</dbReference>
<dbReference type="OrthoDB" id="9782395at2"/>
<dbReference type="PANTHER" id="PTHR30336:SF18">
    <property type="entry name" value="MEMBRANE PROTEIN"/>
    <property type="match status" value="1"/>
</dbReference>
<dbReference type="Gene3D" id="3.40.50.620">
    <property type="entry name" value="HUPs"/>
    <property type="match status" value="1"/>
</dbReference>
<dbReference type="AlphaFoldDB" id="A0A2V4NL65"/>
<protein>
    <recommendedName>
        <fullName evidence="2">DUF218 domain-containing protein</fullName>
    </recommendedName>
</protein>
<accession>A0A2V4NL65</accession>
<keyword evidence="1" id="KW-1133">Transmembrane helix</keyword>
<reference evidence="3 4" key="1">
    <citation type="submission" date="2018-03" db="EMBL/GenBank/DDBJ databases">
        <title>Bioinformatic expansion and discovery of thiopeptide antibiotics.</title>
        <authorList>
            <person name="Schwalen C.J."/>
            <person name="Hudson G.A."/>
            <person name="Mitchell D.A."/>
        </authorList>
    </citation>
    <scope>NUCLEOTIDE SEQUENCE [LARGE SCALE GENOMIC DNA]</scope>
    <source>
        <strain evidence="3 4">ATCC 21389</strain>
    </source>
</reference>
<feature type="transmembrane region" description="Helical" evidence="1">
    <location>
        <begin position="6"/>
        <end position="23"/>
    </location>
</feature>
<keyword evidence="1" id="KW-0472">Membrane</keyword>
<feature type="transmembrane region" description="Helical" evidence="1">
    <location>
        <begin position="30"/>
        <end position="50"/>
    </location>
</feature>
<keyword evidence="4" id="KW-1185">Reference proteome</keyword>
<dbReference type="InterPro" id="IPR014729">
    <property type="entry name" value="Rossmann-like_a/b/a_fold"/>
</dbReference>
<proteinExistence type="predicted"/>
<keyword evidence="1" id="KW-0812">Transmembrane</keyword>
<feature type="domain" description="DUF218" evidence="2">
    <location>
        <begin position="164"/>
        <end position="308"/>
    </location>
</feature>
<comment type="caution">
    <text evidence="3">The sequence shown here is derived from an EMBL/GenBank/DDBJ whole genome shotgun (WGS) entry which is preliminary data.</text>
</comment>
<feature type="transmembrane region" description="Helical" evidence="1">
    <location>
        <begin position="98"/>
        <end position="119"/>
    </location>
</feature>
<feature type="transmembrane region" description="Helical" evidence="1">
    <location>
        <begin position="125"/>
        <end position="153"/>
    </location>
</feature>
<dbReference type="InterPro" id="IPR051599">
    <property type="entry name" value="Cell_Envelope_Assoc"/>
</dbReference>
<organism evidence="3 4">
    <name type="scientific">Streptomyces tateyamensis</name>
    <dbReference type="NCBI Taxonomy" id="565073"/>
    <lineage>
        <taxon>Bacteria</taxon>
        <taxon>Bacillati</taxon>
        <taxon>Actinomycetota</taxon>
        <taxon>Actinomycetes</taxon>
        <taxon>Kitasatosporales</taxon>
        <taxon>Streptomycetaceae</taxon>
        <taxon>Streptomyces</taxon>
    </lineage>
</organism>
<dbReference type="CDD" id="cd06259">
    <property type="entry name" value="YdcF-like"/>
    <property type="match status" value="1"/>
</dbReference>
<evidence type="ECO:0000259" key="2">
    <source>
        <dbReference type="Pfam" id="PF02698"/>
    </source>
</evidence>
<evidence type="ECO:0000313" key="4">
    <source>
        <dbReference type="Proteomes" id="UP000248039"/>
    </source>
</evidence>
<dbReference type="GO" id="GO:0005886">
    <property type="term" value="C:plasma membrane"/>
    <property type="evidence" value="ECO:0007669"/>
    <property type="project" value="TreeGrafter"/>
</dbReference>
<dbReference type="GO" id="GO:0000270">
    <property type="term" value="P:peptidoglycan metabolic process"/>
    <property type="evidence" value="ECO:0007669"/>
    <property type="project" value="TreeGrafter"/>
</dbReference>
<evidence type="ECO:0000313" key="3">
    <source>
        <dbReference type="EMBL" id="PYC74514.1"/>
    </source>
</evidence>
<name>A0A2V4NL65_9ACTN</name>
<dbReference type="GO" id="GO:0043164">
    <property type="term" value="P:Gram-negative-bacterium-type cell wall biogenesis"/>
    <property type="evidence" value="ECO:0007669"/>
    <property type="project" value="TreeGrafter"/>
</dbReference>
<dbReference type="EMBL" id="PYBW01000095">
    <property type="protein sequence ID" value="PYC74514.1"/>
    <property type="molecule type" value="Genomic_DNA"/>
</dbReference>
<evidence type="ECO:0000256" key="1">
    <source>
        <dbReference type="SAM" id="Phobius"/>
    </source>
</evidence>
<dbReference type="Proteomes" id="UP000248039">
    <property type="component" value="Unassembled WGS sequence"/>
</dbReference>
<dbReference type="PANTHER" id="PTHR30336">
    <property type="entry name" value="INNER MEMBRANE PROTEIN, PROBABLE PERMEASE"/>
    <property type="match status" value="1"/>
</dbReference>
<dbReference type="InterPro" id="IPR003848">
    <property type="entry name" value="DUF218"/>
</dbReference>
<sequence>MTISFSACLAAAALVLLIFLRRYDGDRRRFGNAVLLGLCSLLLLAGSFVALSHLHRPVTRTVAAGVAVGTAVGAMAIAGFLLANGIRMIRTEGGRPANLLSLLAGAAILGTLGLLAAAAQVDSGLLRAVATTVLFLAGYLCFLFACFVGYAALYQQVAVRRPVDFVVVLGAGLTDGSAVPPLLASRLDRALALYRHQRARGRSPDLLVSGGKGSDEQVPEAEAMADYLRRRGVPDSHLVQECASTSTEENLKFSRELMERLRPGSSCVIVTNDFHAFRAAVLARRAGVRGEAAGSPTAAYYWPSATLREFAAVLATYPLTNLGAGGLVCAAGVWAGWHG</sequence>
<feature type="transmembrane region" description="Helical" evidence="1">
    <location>
        <begin position="62"/>
        <end position="86"/>
    </location>
</feature>
<gene>
    <name evidence="3" type="ORF">C7C46_24205</name>
</gene>
<dbReference type="RefSeq" id="WP_110672019.1">
    <property type="nucleotide sequence ID" value="NZ_PYBW01000095.1"/>
</dbReference>